<evidence type="ECO:0000256" key="9">
    <source>
        <dbReference type="ARBA" id="ARBA00023242"/>
    </source>
</evidence>
<dbReference type="PROSITE" id="PS01358">
    <property type="entry name" value="ZF_RANBP2_1"/>
    <property type="match status" value="2"/>
</dbReference>
<dbReference type="FunFam" id="4.10.1060.10:FF:000004">
    <property type="entry name" value="Zinc finger Ran-binding domain-containing protein 2"/>
    <property type="match status" value="1"/>
</dbReference>
<feature type="compositionally biased region" description="Acidic residues" evidence="13">
    <location>
        <begin position="174"/>
        <end position="189"/>
    </location>
</feature>
<evidence type="ECO:0000256" key="3">
    <source>
        <dbReference type="ARBA" id="ARBA00022553"/>
    </source>
</evidence>
<feature type="domain" description="RanBP2-type" evidence="14">
    <location>
        <begin position="59"/>
        <end position="88"/>
    </location>
</feature>
<dbReference type="PROSITE" id="PS50199">
    <property type="entry name" value="ZF_RANBP2_2"/>
    <property type="match status" value="2"/>
</dbReference>
<evidence type="ECO:0000313" key="15">
    <source>
        <dbReference type="Proteomes" id="UP000050795"/>
    </source>
</evidence>
<feature type="compositionally biased region" description="Low complexity" evidence="13">
    <location>
        <begin position="219"/>
        <end position="255"/>
    </location>
</feature>
<evidence type="ECO:0000256" key="13">
    <source>
        <dbReference type="SAM" id="MobiDB-lite"/>
    </source>
</evidence>
<evidence type="ECO:0000256" key="10">
    <source>
        <dbReference type="ARBA" id="ARBA00025731"/>
    </source>
</evidence>
<dbReference type="GO" id="GO:0005634">
    <property type="term" value="C:nucleus"/>
    <property type="evidence" value="ECO:0007669"/>
    <property type="project" value="UniProtKB-SubCell"/>
</dbReference>
<dbReference type="GO" id="GO:0003723">
    <property type="term" value="F:RNA binding"/>
    <property type="evidence" value="ECO:0007669"/>
    <property type="project" value="UniProtKB-KW"/>
</dbReference>
<dbReference type="Pfam" id="PF00641">
    <property type="entry name" value="Zn_ribbon_RanBP"/>
    <property type="match status" value="2"/>
</dbReference>
<keyword evidence="6 12" id="KW-0863">Zinc-finger</keyword>
<dbReference type="PANTHER" id="PTHR12999:SF17">
    <property type="entry name" value="ZINC FINGER RAN-BINDING DOMAIN-CONTAINING PROTEIN 2"/>
    <property type="match status" value="1"/>
</dbReference>
<feature type="region of interest" description="Disordered" evidence="13">
    <location>
        <begin position="109"/>
        <end position="255"/>
    </location>
</feature>
<dbReference type="Gene3D" id="4.10.1060.10">
    <property type="entry name" value="Zinc finger, RanBP2-type"/>
    <property type="match status" value="2"/>
</dbReference>
<keyword evidence="7 11" id="KW-0862">Zinc</keyword>
<dbReference type="GO" id="GO:0008270">
    <property type="term" value="F:zinc ion binding"/>
    <property type="evidence" value="ECO:0007669"/>
    <property type="project" value="UniProtKB-KW"/>
</dbReference>
<dbReference type="PIRSF" id="PIRSF037956">
    <property type="entry name" value="UCP037956_ZnF_Ran"/>
    <property type="match status" value="1"/>
</dbReference>
<keyword evidence="3" id="KW-0597">Phosphoprotein</keyword>
<comment type="similarity">
    <text evidence="10 11">Belongs to the ZRANB2 family.</text>
</comment>
<proteinExistence type="inferred from homology"/>
<protein>
    <recommendedName>
        <fullName evidence="2 11">Zinc finger Ran-binding domain-containing protein 2</fullName>
    </recommendedName>
</protein>
<dbReference type="InterPro" id="IPR001876">
    <property type="entry name" value="Znf_RanBP2"/>
</dbReference>
<dbReference type="Proteomes" id="UP000050795">
    <property type="component" value="Unassembled WGS sequence"/>
</dbReference>
<evidence type="ECO:0000256" key="2">
    <source>
        <dbReference type="ARBA" id="ARBA00017543"/>
    </source>
</evidence>
<dbReference type="SUPFAM" id="SSF90209">
    <property type="entry name" value="Ran binding protein zinc finger-like"/>
    <property type="match status" value="2"/>
</dbReference>
<sequence>MSRPSKEDWVCSDPKCKNVNFAKRERCNRCDKPRKHGPSSKGGSEVGKQLAEKSKGLFSPDDWICKTCGNVNWARRNTCNVCNAPKIDVQGERTGYGGGFMERDEVVEYREHRDSDDEFDEFGRKKKNFRRGQNDHLTSSSNHDSSDSSNHNHNLQESHNSVGRDQMDDKANEVDEDDDEDEEESGDDADLSKYDIWGTEDDEDVTKKSAATNKKSHSRSAASSSSDSDSDSDSSSSSSASSSSSSHASQSDSESSSIYHCGDISLLHSNGWEFTYSKHLLYFYTFTWMFIFAIFNY</sequence>
<feature type="domain" description="RanBP2-type" evidence="14">
    <location>
        <begin position="3"/>
        <end position="36"/>
    </location>
</feature>
<dbReference type="PANTHER" id="PTHR12999">
    <property type="entry name" value="ZINC FINGER RAN-BINDING DOMAIN-CONTAINING PROTEIN 2 ZRANB2-RELATED"/>
    <property type="match status" value="1"/>
</dbReference>
<keyword evidence="9 11" id="KW-0539">Nucleus</keyword>
<evidence type="ECO:0000256" key="5">
    <source>
        <dbReference type="ARBA" id="ARBA00022737"/>
    </source>
</evidence>
<feature type="region of interest" description="Disordered" evidence="13">
    <location>
        <begin position="29"/>
        <end position="53"/>
    </location>
</feature>
<feature type="compositionally biased region" description="Low complexity" evidence="13">
    <location>
        <begin position="139"/>
        <end position="153"/>
    </location>
</feature>
<accession>A0AA85IY76</accession>
<evidence type="ECO:0000256" key="4">
    <source>
        <dbReference type="ARBA" id="ARBA00022723"/>
    </source>
</evidence>
<organism evidence="15 16">
    <name type="scientific">Trichobilharzia regenti</name>
    <name type="common">Nasal bird schistosome</name>
    <dbReference type="NCBI Taxonomy" id="157069"/>
    <lineage>
        <taxon>Eukaryota</taxon>
        <taxon>Metazoa</taxon>
        <taxon>Spiralia</taxon>
        <taxon>Lophotrochozoa</taxon>
        <taxon>Platyhelminthes</taxon>
        <taxon>Trematoda</taxon>
        <taxon>Digenea</taxon>
        <taxon>Strigeidida</taxon>
        <taxon>Schistosomatoidea</taxon>
        <taxon>Schistosomatidae</taxon>
        <taxon>Trichobilharzia</taxon>
    </lineage>
</organism>
<dbReference type="WBParaSite" id="TREG1_117780.1">
    <property type="protein sequence ID" value="TREG1_117780.1"/>
    <property type="gene ID" value="TREG1_117780"/>
</dbReference>
<keyword evidence="15" id="KW-1185">Reference proteome</keyword>
<keyword evidence="5" id="KW-0677">Repeat</keyword>
<keyword evidence="4 11" id="KW-0479">Metal-binding</keyword>
<dbReference type="InterPro" id="IPR017337">
    <property type="entry name" value="ZRANB2"/>
</dbReference>
<evidence type="ECO:0000256" key="8">
    <source>
        <dbReference type="ARBA" id="ARBA00022884"/>
    </source>
</evidence>
<dbReference type="SMART" id="SM00547">
    <property type="entry name" value="ZnF_RBZ"/>
    <property type="match status" value="2"/>
</dbReference>
<reference evidence="15" key="1">
    <citation type="submission" date="2022-06" db="EMBL/GenBank/DDBJ databases">
        <authorList>
            <person name="Berger JAMES D."/>
            <person name="Berger JAMES D."/>
        </authorList>
    </citation>
    <scope>NUCLEOTIDE SEQUENCE [LARGE SCALE GENOMIC DNA]</scope>
</reference>
<name>A0AA85IY76_TRIRE</name>
<evidence type="ECO:0000256" key="12">
    <source>
        <dbReference type="PROSITE-ProRule" id="PRU00322"/>
    </source>
</evidence>
<reference evidence="16" key="2">
    <citation type="submission" date="2023-11" db="UniProtKB">
        <authorList>
            <consortium name="WormBaseParasite"/>
        </authorList>
    </citation>
    <scope>IDENTIFICATION</scope>
</reference>
<evidence type="ECO:0000256" key="1">
    <source>
        <dbReference type="ARBA" id="ARBA00004123"/>
    </source>
</evidence>
<evidence type="ECO:0000256" key="7">
    <source>
        <dbReference type="ARBA" id="ARBA00022833"/>
    </source>
</evidence>
<evidence type="ECO:0000313" key="16">
    <source>
        <dbReference type="WBParaSite" id="TREG1_117780.1"/>
    </source>
</evidence>
<comment type="subcellular location">
    <subcellularLocation>
        <location evidence="1 11">Nucleus</location>
    </subcellularLocation>
</comment>
<dbReference type="AlphaFoldDB" id="A0AA85IY76"/>
<evidence type="ECO:0000259" key="14">
    <source>
        <dbReference type="PROSITE" id="PS50199"/>
    </source>
</evidence>
<dbReference type="GO" id="GO:0006396">
    <property type="term" value="P:RNA processing"/>
    <property type="evidence" value="ECO:0007669"/>
    <property type="project" value="InterPro"/>
</dbReference>
<dbReference type="InterPro" id="IPR036443">
    <property type="entry name" value="Znf_RanBP2_sf"/>
</dbReference>
<evidence type="ECO:0000256" key="6">
    <source>
        <dbReference type="ARBA" id="ARBA00022771"/>
    </source>
</evidence>
<keyword evidence="8 11" id="KW-0694">RNA-binding</keyword>
<evidence type="ECO:0000256" key="11">
    <source>
        <dbReference type="PIRNR" id="PIRNR037956"/>
    </source>
</evidence>
<dbReference type="GO" id="GO:0001530">
    <property type="term" value="F:lipopolysaccharide binding"/>
    <property type="evidence" value="ECO:0007669"/>
    <property type="project" value="TreeGrafter"/>
</dbReference>